<organism evidence="1 2">
    <name type="scientific">Rhamnella rubrinervis</name>
    <dbReference type="NCBI Taxonomy" id="2594499"/>
    <lineage>
        <taxon>Eukaryota</taxon>
        <taxon>Viridiplantae</taxon>
        <taxon>Streptophyta</taxon>
        <taxon>Embryophyta</taxon>
        <taxon>Tracheophyta</taxon>
        <taxon>Spermatophyta</taxon>
        <taxon>Magnoliopsida</taxon>
        <taxon>eudicotyledons</taxon>
        <taxon>Gunneridae</taxon>
        <taxon>Pentapetalae</taxon>
        <taxon>rosids</taxon>
        <taxon>fabids</taxon>
        <taxon>Rosales</taxon>
        <taxon>Rhamnaceae</taxon>
        <taxon>rhamnoid group</taxon>
        <taxon>Rhamneae</taxon>
        <taxon>Rhamnella</taxon>
    </lineage>
</organism>
<comment type="caution">
    <text evidence="1">The sequence shown here is derived from an EMBL/GenBank/DDBJ whole genome shotgun (WGS) entry which is preliminary data.</text>
</comment>
<protein>
    <submittedName>
        <fullName evidence="1">Uncharacterized protein</fullName>
    </submittedName>
</protein>
<evidence type="ECO:0000313" key="2">
    <source>
        <dbReference type="Proteomes" id="UP000796880"/>
    </source>
</evidence>
<evidence type="ECO:0000313" key="1">
    <source>
        <dbReference type="EMBL" id="KAF3446888.1"/>
    </source>
</evidence>
<name>A0A8K0MIG6_9ROSA</name>
<dbReference type="AlphaFoldDB" id="A0A8K0MIG6"/>
<dbReference type="Proteomes" id="UP000796880">
    <property type="component" value="Unassembled WGS sequence"/>
</dbReference>
<keyword evidence="2" id="KW-1185">Reference proteome</keyword>
<reference evidence="1" key="1">
    <citation type="submission" date="2020-03" db="EMBL/GenBank/DDBJ databases">
        <title>A high-quality chromosome-level genome assembly of a woody plant with both climbing and erect habits, Rhamnella rubrinervis.</title>
        <authorList>
            <person name="Lu Z."/>
            <person name="Yang Y."/>
            <person name="Zhu X."/>
            <person name="Sun Y."/>
        </authorList>
    </citation>
    <scope>NUCLEOTIDE SEQUENCE</scope>
    <source>
        <strain evidence="1">BYM</strain>
        <tissue evidence="1">Leaf</tissue>
    </source>
</reference>
<accession>A0A8K0MIG6</accession>
<gene>
    <name evidence="1" type="ORF">FNV43_RR12068</name>
</gene>
<proteinExistence type="predicted"/>
<dbReference type="EMBL" id="VOIH02000005">
    <property type="protein sequence ID" value="KAF3446888.1"/>
    <property type="molecule type" value="Genomic_DNA"/>
</dbReference>
<sequence length="177" mass="19308">MNTTEPLELMLLTHTGPLLDPRGDSMALSTVIALYSVLDSSESVYSVVHTYVGTRLRLDWLVLVVGNGNIVCMGWVHARVCRCARVLMACGQAAQCMCAAQHIDGVQHCSTRAHAWWALAVSVGIQLSGSDTHGCLVSNKANYGFCIGQPTWVFPYDWCQYYPKQLGVLTAQSDDLG</sequence>